<evidence type="ECO:0000256" key="2">
    <source>
        <dbReference type="ARBA" id="ARBA00022801"/>
    </source>
</evidence>
<sequence>MGKRKRERKEKESSSSLNKSSDAKAATGDGVSVRQQPDESPSAIPTAWSADYVRDATKTQLNSSLDVSEIGVQLALGSMEALQKKSNKKCKDSTTRIHIKPTPIQLNMWPLLLDSLQSSSDKCNNVIGIAPTGSGKTLSYCLPVVSKCTQKLLLPAARVNSVVHGLIFCPTRELAIQISNEMKTVIKVANRLLKKAASTLELKVESVAIYGGVDIQSQMDSLGLSPDTNASSKTNKQQNALIVAATPGRLLDILKQLCEMEQPPSIFDDIAIVIFDEADRMALNAEMSTQIDEALNTLQSKNTNGFVRCLVSATLPKKAEEEIERWVSCPRVVVMIDSVNVGDVTNNDTKASGKSTEESEKDDTSTKQKHKLLSNLDLATIPSNLVQTLHVCAQHKKPKKLVTTLKRIYQNGSRSSSNKLCIVFFAQIKTLKFIGTLLRKEGFKCVELFGTLKQDERELRLLSFKAGKYPILLASDLASRGIHVPNVHYVVNYDFPASLDQVGTFYIIPLSTLYFRNSASANFHSTVWFVHLTFNFYVQLPSLVLLTTSSICLFCVIVVHRCGRAGRTMTKSEGASSPPTVYSFFTREFAPMADSVIEILKICNAQVDPNLLALSSEKSAETKSNKRRKKHDKSQDDTSVKRVNQGDQVVDEESEDDQFSHLGSNKIVLKRALHVSDAEDSDSD</sequence>
<dbReference type="SMART" id="SM00490">
    <property type="entry name" value="HELICc"/>
    <property type="match status" value="1"/>
</dbReference>
<dbReference type="GO" id="GO:0016787">
    <property type="term" value="F:hydrolase activity"/>
    <property type="evidence" value="ECO:0007669"/>
    <property type="project" value="UniProtKB-KW"/>
</dbReference>
<evidence type="ECO:0000256" key="6">
    <source>
        <dbReference type="RuleBase" id="RU365068"/>
    </source>
</evidence>
<feature type="region of interest" description="Disordered" evidence="7">
    <location>
        <begin position="1"/>
        <end position="47"/>
    </location>
</feature>
<dbReference type="EC" id="3.6.4.13" evidence="6"/>
<evidence type="ECO:0000256" key="1">
    <source>
        <dbReference type="ARBA" id="ARBA00022741"/>
    </source>
</evidence>
<keyword evidence="8" id="KW-1133">Transmembrane helix</keyword>
<dbReference type="InterPro" id="IPR001650">
    <property type="entry name" value="Helicase_C-like"/>
</dbReference>
<keyword evidence="3 6" id="KW-0347">Helicase</keyword>
<dbReference type="GO" id="GO:0003723">
    <property type="term" value="F:RNA binding"/>
    <property type="evidence" value="ECO:0007669"/>
    <property type="project" value="UniProtKB-UniRule"/>
</dbReference>
<keyword evidence="8" id="KW-0812">Transmembrane</keyword>
<dbReference type="SMART" id="SM00487">
    <property type="entry name" value="DEXDc"/>
    <property type="match status" value="1"/>
</dbReference>
<evidence type="ECO:0000256" key="4">
    <source>
        <dbReference type="ARBA" id="ARBA00022840"/>
    </source>
</evidence>
<dbReference type="Pfam" id="PF00270">
    <property type="entry name" value="DEAD"/>
    <property type="match status" value="1"/>
</dbReference>
<keyword evidence="4 6" id="KW-0067">ATP-binding</keyword>
<reference evidence="11 12" key="1">
    <citation type="submission" date="2024-10" db="EMBL/GenBank/DDBJ databases">
        <title>Updated reference genomes for cyclostephanoid diatoms.</title>
        <authorList>
            <person name="Roberts W.R."/>
            <person name="Alverson A.J."/>
        </authorList>
    </citation>
    <scope>NUCLEOTIDE SEQUENCE [LARGE SCALE GENOMIC DNA]</scope>
    <source>
        <strain evidence="11 12">AJA010-31</strain>
    </source>
</reference>
<dbReference type="CDD" id="cd18787">
    <property type="entry name" value="SF2_C_DEAD"/>
    <property type="match status" value="1"/>
</dbReference>
<dbReference type="CDD" id="cd00268">
    <property type="entry name" value="DEADc"/>
    <property type="match status" value="1"/>
</dbReference>
<evidence type="ECO:0000256" key="5">
    <source>
        <dbReference type="ARBA" id="ARBA00022884"/>
    </source>
</evidence>
<comment type="caution">
    <text evidence="11">The sequence shown here is derived from an EMBL/GenBank/DDBJ whole genome shotgun (WGS) entry which is preliminary data.</text>
</comment>
<feature type="compositionally biased region" description="Polar residues" evidence="7">
    <location>
        <begin position="345"/>
        <end position="354"/>
    </location>
</feature>
<feature type="compositionally biased region" description="Basic and acidic residues" evidence="7">
    <location>
        <begin position="355"/>
        <end position="366"/>
    </location>
</feature>
<dbReference type="EMBL" id="JALLPJ020000009">
    <property type="protein sequence ID" value="KAL3805243.1"/>
    <property type="molecule type" value="Genomic_DNA"/>
</dbReference>
<proteinExistence type="inferred from homology"/>
<keyword evidence="1 6" id="KW-0547">Nucleotide-binding</keyword>
<accession>A0ABD3QYE8</accession>
<comment type="catalytic activity">
    <reaction evidence="6">
        <text>ATP + H2O = ADP + phosphate + H(+)</text>
        <dbReference type="Rhea" id="RHEA:13065"/>
        <dbReference type="ChEBI" id="CHEBI:15377"/>
        <dbReference type="ChEBI" id="CHEBI:15378"/>
        <dbReference type="ChEBI" id="CHEBI:30616"/>
        <dbReference type="ChEBI" id="CHEBI:43474"/>
        <dbReference type="ChEBI" id="CHEBI:456216"/>
        <dbReference type="EC" id="3.6.4.13"/>
    </reaction>
</comment>
<comment type="similarity">
    <text evidence="6">Belongs to the DEAD box helicase family.</text>
</comment>
<evidence type="ECO:0000256" key="8">
    <source>
        <dbReference type="SAM" id="Phobius"/>
    </source>
</evidence>
<keyword evidence="12" id="KW-1185">Reference proteome</keyword>
<keyword evidence="2 6" id="KW-0378">Hydrolase</keyword>
<feature type="region of interest" description="Disordered" evidence="7">
    <location>
        <begin position="345"/>
        <end position="367"/>
    </location>
</feature>
<dbReference type="InterPro" id="IPR011545">
    <property type="entry name" value="DEAD/DEAH_box_helicase_dom"/>
</dbReference>
<feature type="domain" description="Helicase ATP-binding" evidence="9">
    <location>
        <begin position="117"/>
        <end position="333"/>
    </location>
</feature>
<dbReference type="SUPFAM" id="SSF52540">
    <property type="entry name" value="P-loop containing nucleoside triphosphate hydrolases"/>
    <property type="match status" value="1"/>
</dbReference>
<evidence type="ECO:0000259" key="9">
    <source>
        <dbReference type="PROSITE" id="PS51192"/>
    </source>
</evidence>
<comment type="domain">
    <text evidence="6">The Q motif is unique to and characteristic of the DEAD box family of RNA helicases and controls ATP binding and hydrolysis.</text>
</comment>
<comment type="function">
    <text evidence="6">RNA helicase.</text>
</comment>
<feature type="region of interest" description="Disordered" evidence="7">
    <location>
        <begin position="618"/>
        <end position="661"/>
    </location>
</feature>
<feature type="compositionally biased region" description="Low complexity" evidence="7">
    <location>
        <begin position="14"/>
        <end position="26"/>
    </location>
</feature>
<gene>
    <name evidence="11" type="ORF">ACHAWO_009045</name>
</gene>
<dbReference type="InterPro" id="IPR027417">
    <property type="entry name" value="P-loop_NTPase"/>
</dbReference>
<dbReference type="Proteomes" id="UP001530400">
    <property type="component" value="Unassembled WGS sequence"/>
</dbReference>
<evidence type="ECO:0000256" key="3">
    <source>
        <dbReference type="ARBA" id="ARBA00022806"/>
    </source>
</evidence>
<name>A0ABD3QYE8_9STRA</name>
<feature type="transmembrane region" description="Helical" evidence="8">
    <location>
        <begin position="536"/>
        <end position="559"/>
    </location>
</feature>
<organism evidence="11 12">
    <name type="scientific">Cyclotella atomus</name>
    <dbReference type="NCBI Taxonomy" id="382360"/>
    <lineage>
        <taxon>Eukaryota</taxon>
        <taxon>Sar</taxon>
        <taxon>Stramenopiles</taxon>
        <taxon>Ochrophyta</taxon>
        <taxon>Bacillariophyta</taxon>
        <taxon>Coscinodiscophyceae</taxon>
        <taxon>Thalassiosirophycidae</taxon>
        <taxon>Stephanodiscales</taxon>
        <taxon>Stephanodiscaceae</taxon>
        <taxon>Cyclotella</taxon>
    </lineage>
</organism>
<protein>
    <recommendedName>
        <fullName evidence="6">ATP-dependent RNA helicase</fullName>
        <ecNumber evidence="6">3.6.4.13</ecNumber>
    </recommendedName>
</protein>
<evidence type="ECO:0000313" key="11">
    <source>
        <dbReference type="EMBL" id="KAL3805243.1"/>
    </source>
</evidence>
<keyword evidence="5 6" id="KW-0694">RNA-binding</keyword>
<dbReference type="GO" id="GO:0005524">
    <property type="term" value="F:ATP binding"/>
    <property type="evidence" value="ECO:0007669"/>
    <property type="project" value="UniProtKB-UniRule"/>
</dbReference>
<dbReference type="InterPro" id="IPR044742">
    <property type="entry name" value="DEAD/DEAH_RhlB"/>
</dbReference>
<keyword evidence="8" id="KW-0472">Membrane</keyword>
<dbReference type="AlphaFoldDB" id="A0ABD3QYE8"/>
<dbReference type="Pfam" id="PF00271">
    <property type="entry name" value="Helicase_C"/>
    <property type="match status" value="1"/>
</dbReference>
<dbReference type="InterPro" id="IPR014001">
    <property type="entry name" value="Helicase_ATP-bd"/>
</dbReference>
<evidence type="ECO:0000259" key="10">
    <source>
        <dbReference type="PROSITE" id="PS51194"/>
    </source>
</evidence>
<evidence type="ECO:0000256" key="7">
    <source>
        <dbReference type="SAM" id="MobiDB-lite"/>
    </source>
</evidence>
<dbReference type="PANTHER" id="PTHR24031">
    <property type="entry name" value="RNA HELICASE"/>
    <property type="match status" value="1"/>
</dbReference>
<dbReference type="GO" id="GO:0003724">
    <property type="term" value="F:RNA helicase activity"/>
    <property type="evidence" value="ECO:0007669"/>
    <property type="project" value="UniProtKB-EC"/>
</dbReference>
<dbReference type="Gene3D" id="3.40.50.300">
    <property type="entry name" value="P-loop containing nucleotide triphosphate hydrolases"/>
    <property type="match status" value="2"/>
</dbReference>
<dbReference type="PROSITE" id="PS51192">
    <property type="entry name" value="HELICASE_ATP_BIND_1"/>
    <property type="match status" value="1"/>
</dbReference>
<dbReference type="PROSITE" id="PS51194">
    <property type="entry name" value="HELICASE_CTER"/>
    <property type="match status" value="1"/>
</dbReference>
<feature type="domain" description="Helicase C-terminal" evidence="10">
    <location>
        <begin position="404"/>
        <end position="615"/>
    </location>
</feature>
<evidence type="ECO:0000313" key="12">
    <source>
        <dbReference type="Proteomes" id="UP001530400"/>
    </source>
</evidence>